<organism evidence="7 8">
    <name type="scientific">Romanomermis culicivorax</name>
    <name type="common">Nematode worm</name>
    <dbReference type="NCBI Taxonomy" id="13658"/>
    <lineage>
        <taxon>Eukaryota</taxon>
        <taxon>Metazoa</taxon>
        <taxon>Ecdysozoa</taxon>
        <taxon>Nematoda</taxon>
        <taxon>Enoplea</taxon>
        <taxon>Dorylaimia</taxon>
        <taxon>Mermithida</taxon>
        <taxon>Mermithoidea</taxon>
        <taxon>Mermithidae</taxon>
        <taxon>Romanomermis</taxon>
    </lineage>
</organism>
<keyword evidence="5" id="KW-1133">Transmembrane helix</keyword>
<dbReference type="Proteomes" id="UP000887565">
    <property type="component" value="Unplaced"/>
</dbReference>
<dbReference type="PANTHER" id="PTHR43380">
    <property type="entry name" value="2-OXOISOVALERATE DEHYDROGENASE SUBUNIT ALPHA, MITOCHONDRIAL"/>
    <property type="match status" value="1"/>
</dbReference>
<proteinExistence type="inferred from homology"/>
<name>A0A915IC34_ROMCU</name>
<comment type="catalytic activity">
    <reaction evidence="4">
        <text>N(6)-[(R)-lipoyl]-L-lysyl-[protein] + 3-methyl-2-oxobutanoate + H(+) = N(6)-[(R)-S(8)-2-methylpropanoyldihydrolipoyl]-L-lysyl-[protein] + CO2</text>
        <dbReference type="Rhea" id="RHEA:13457"/>
        <dbReference type="Rhea" id="RHEA-COMP:10474"/>
        <dbReference type="Rhea" id="RHEA-COMP:10497"/>
        <dbReference type="ChEBI" id="CHEBI:11851"/>
        <dbReference type="ChEBI" id="CHEBI:15378"/>
        <dbReference type="ChEBI" id="CHEBI:16526"/>
        <dbReference type="ChEBI" id="CHEBI:83099"/>
        <dbReference type="ChEBI" id="CHEBI:83142"/>
        <dbReference type="EC" id="1.2.4.4"/>
    </reaction>
</comment>
<dbReference type="InterPro" id="IPR029061">
    <property type="entry name" value="THDP-binding"/>
</dbReference>
<feature type="domain" description="Dehydrogenase E1 component" evidence="6">
    <location>
        <begin position="46"/>
        <end position="222"/>
    </location>
</feature>
<dbReference type="GO" id="GO:0009083">
    <property type="term" value="P:branched-chain amino acid catabolic process"/>
    <property type="evidence" value="ECO:0007669"/>
    <property type="project" value="TreeGrafter"/>
</dbReference>
<sequence length="380" mass="43049">MIQKILLWNSKIELRFTTPNIQFSASPLLLFTLLVSLYFSYSFFQMLSLNVADKILYESQRQGRISFYMTNFGEEATQLGTVSALNSNDLVFAQYRETGVLLYRGFTIQNMMDQCYSNREDLGKGRQMPVHFGSKDINFVTISSPLSTQLPQSVGAAHAFKRANNGRIVACYFGDGAASEGDAHAAFNFASTLKCPIIFICRNNGYAISTPTSEQYGGDGIAGIPAVPLLANVGFRQTNFWMLWLTLDNFIVDKPVMIEAMTYRIGHHSTSDDSAAYRSADEVKSWQLIRNPITRLKLYLIANDLWDDEKDKIALNEIKSVVMEAFTKAEKKQKPPIDHMFTDVYEQMTPRLKEQMMELKGHVKKYGQHYPLALYESQSS</sequence>
<keyword evidence="7" id="KW-1185">Reference proteome</keyword>
<dbReference type="AlphaFoldDB" id="A0A915IC34"/>
<keyword evidence="2" id="KW-0809">Transit peptide</keyword>
<feature type="domain" description="Dehydrogenase E1 component" evidence="6">
    <location>
        <begin position="253"/>
        <end position="337"/>
    </location>
</feature>
<dbReference type="Pfam" id="PF00676">
    <property type="entry name" value="E1_dh"/>
    <property type="match status" value="2"/>
</dbReference>
<dbReference type="CDD" id="cd02000">
    <property type="entry name" value="TPP_E1_PDC_ADC_BCADC"/>
    <property type="match status" value="1"/>
</dbReference>
<comment type="cofactor">
    <cofactor evidence="4">
        <name>thiamine diphosphate</name>
        <dbReference type="ChEBI" id="CHEBI:58937"/>
    </cofactor>
</comment>
<evidence type="ECO:0000256" key="2">
    <source>
        <dbReference type="ARBA" id="ARBA00022946"/>
    </source>
</evidence>
<keyword evidence="3 4" id="KW-0560">Oxidoreductase</keyword>
<dbReference type="PANTHER" id="PTHR43380:SF1">
    <property type="entry name" value="2-OXOISOVALERATE DEHYDROGENASE SUBUNIT ALPHA, MITOCHONDRIAL"/>
    <property type="match status" value="1"/>
</dbReference>
<dbReference type="WBParaSite" id="nRc.2.0.1.t10811-RA">
    <property type="protein sequence ID" value="nRc.2.0.1.t10811-RA"/>
    <property type="gene ID" value="nRc.2.0.1.g10811"/>
</dbReference>
<keyword evidence="4" id="KW-0786">Thiamine pyrophosphate</keyword>
<dbReference type="InterPro" id="IPR050771">
    <property type="entry name" value="Alpha-ketoacid_DH_E1_comp"/>
</dbReference>
<comment type="function">
    <text evidence="4">The branched-chain alpha-keto dehydrogenase complex catalyzes the overall conversion of alpha-keto acids to acyl-CoA and CO(2). It contains multiple copies of three enzymatic components: branched-chain alpha-keto acid decarboxylase (E1), lipoamide acyltransferase (E2) and lipoamide dehydrogenase (E3).</text>
</comment>
<dbReference type="InterPro" id="IPR001017">
    <property type="entry name" value="DH_E1"/>
</dbReference>
<dbReference type="GO" id="GO:0003863">
    <property type="term" value="F:branched-chain 2-oxo acid dehydrogenase activity"/>
    <property type="evidence" value="ECO:0007669"/>
    <property type="project" value="UniProtKB-EC"/>
</dbReference>
<protein>
    <recommendedName>
        <fullName evidence="4">2-oxoisovalerate dehydrogenase subunit alpha</fullName>
        <ecNumber evidence="4">1.2.4.4</ecNumber>
    </recommendedName>
    <alternativeName>
        <fullName evidence="4">Branched-chain alpha-keto acid dehydrogenase E1 component alpha chain</fullName>
    </alternativeName>
</protein>
<evidence type="ECO:0000259" key="6">
    <source>
        <dbReference type="Pfam" id="PF00676"/>
    </source>
</evidence>
<evidence type="ECO:0000313" key="7">
    <source>
        <dbReference type="Proteomes" id="UP000887565"/>
    </source>
</evidence>
<dbReference type="EC" id="1.2.4.4" evidence="4"/>
<keyword evidence="5" id="KW-0472">Membrane</keyword>
<evidence type="ECO:0000256" key="1">
    <source>
        <dbReference type="ARBA" id="ARBA00008646"/>
    </source>
</evidence>
<accession>A0A915IC34</accession>
<evidence type="ECO:0000313" key="8">
    <source>
        <dbReference type="WBParaSite" id="nRc.2.0.1.t10811-RA"/>
    </source>
</evidence>
<keyword evidence="5" id="KW-0812">Transmembrane</keyword>
<evidence type="ECO:0000256" key="3">
    <source>
        <dbReference type="ARBA" id="ARBA00023002"/>
    </source>
</evidence>
<evidence type="ECO:0000256" key="5">
    <source>
        <dbReference type="SAM" id="Phobius"/>
    </source>
</evidence>
<dbReference type="Gene3D" id="3.40.50.970">
    <property type="match status" value="1"/>
</dbReference>
<evidence type="ECO:0000256" key="4">
    <source>
        <dbReference type="RuleBase" id="RU365014"/>
    </source>
</evidence>
<reference evidence="8" key="1">
    <citation type="submission" date="2022-11" db="UniProtKB">
        <authorList>
            <consortium name="WormBaseParasite"/>
        </authorList>
    </citation>
    <scope>IDENTIFICATION</scope>
</reference>
<comment type="similarity">
    <text evidence="1 4">Belongs to the BCKDHA family.</text>
</comment>
<feature type="transmembrane region" description="Helical" evidence="5">
    <location>
        <begin position="21"/>
        <end position="41"/>
    </location>
</feature>
<dbReference type="OMA" id="GMFRGVN"/>
<dbReference type="SUPFAM" id="SSF52518">
    <property type="entry name" value="Thiamin diphosphate-binding fold (THDP-binding)"/>
    <property type="match status" value="1"/>
</dbReference>